<sequence>MERKLSQKAAQMRQRLFTRSSSSRGRAATMASPTPAAETSTSASVSKSSIRSRSATTPVSSNPTIPASDNIDSSGHYHFTDEPGYYQPEAPLISRQEIEEDLEDNIKHSCSLLVESIERGLPIWPSFHKENNMQPNLAQASHETRTNYQDQMTQLSLSPVALDNILIPQSDYTSTTHWDSVRPTPYSPPSKYGQPAQNSFASAGTGRFYGRRLSTSPEAQIDEMEEDQNISRARGRSFGTDTTSPRSRSRSRSSSPGFFPYSPPQMDTAWGRDTTQILEADDQLFAGDAFLGAEGITWLRASLDQSDHPWPTSTAAQAKGSESESDRGTLGTGTGPCPGSDPAPRRFYSTRRSNMNLGKAQLDTVEVHGSRESGIYRGLSMRDLSMDEERKRVHEFSYPVWMGDSDGDGDGDVLGEQQTFYNMDGYGIPGRHRRKRASELLKKLTGLGMKRKDDLERRAVEVV</sequence>
<reference evidence="2" key="2">
    <citation type="journal article" date="2023" name="IMA Fungus">
        <title>Comparative genomic study of the Penicillium genus elucidates a diverse pangenome and 15 lateral gene transfer events.</title>
        <authorList>
            <person name="Petersen C."/>
            <person name="Sorensen T."/>
            <person name="Nielsen M.R."/>
            <person name="Sondergaard T.E."/>
            <person name="Sorensen J.L."/>
            <person name="Fitzpatrick D.A."/>
            <person name="Frisvad J.C."/>
            <person name="Nielsen K.L."/>
        </authorList>
    </citation>
    <scope>NUCLEOTIDE SEQUENCE</scope>
    <source>
        <strain evidence="2">IBT 30069</strain>
    </source>
</reference>
<feature type="region of interest" description="Disordered" evidence="1">
    <location>
        <begin position="174"/>
        <end position="269"/>
    </location>
</feature>
<dbReference type="EMBL" id="JAPQKH010000007">
    <property type="protein sequence ID" value="KAJ5087773.1"/>
    <property type="molecule type" value="Genomic_DNA"/>
</dbReference>
<proteinExistence type="predicted"/>
<evidence type="ECO:0000313" key="2">
    <source>
        <dbReference type="EMBL" id="KAJ5087773.1"/>
    </source>
</evidence>
<evidence type="ECO:0000313" key="3">
    <source>
        <dbReference type="Proteomes" id="UP001149165"/>
    </source>
</evidence>
<protein>
    <submittedName>
        <fullName evidence="2">Uncharacterized protein</fullName>
    </submittedName>
</protein>
<dbReference type="Proteomes" id="UP001149165">
    <property type="component" value="Unassembled WGS sequence"/>
</dbReference>
<feature type="compositionally biased region" description="Low complexity" evidence="1">
    <location>
        <begin position="19"/>
        <end position="57"/>
    </location>
</feature>
<evidence type="ECO:0000256" key="1">
    <source>
        <dbReference type="SAM" id="MobiDB-lite"/>
    </source>
</evidence>
<comment type="caution">
    <text evidence="2">The sequence shown here is derived from an EMBL/GenBank/DDBJ whole genome shotgun (WGS) entry which is preliminary data.</text>
</comment>
<name>A0A9W9ETP1_9EURO</name>
<feature type="region of interest" description="Disordered" evidence="1">
    <location>
        <begin position="1"/>
        <end position="85"/>
    </location>
</feature>
<feature type="region of interest" description="Disordered" evidence="1">
    <location>
        <begin position="304"/>
        <end position="348"/>
    </location>
</feature>
<dbReference type="OrthoDB" id="4188313at2759"/>
<organism evidence="2 3">
    <name type="scientific">Penicillium angulare</name>
    <dbReference type="NCBI Taxonomy" id="116970"/>
    <lineage>
        <taxon>Eukaryota</taxon>
        <taxon>Fungi</taxon>
        <taxon>Dikarya</taxon>
        <taxon>Ascomycota</taxon>
        <taxon>Pezizomycotina</taxon>
        <taxon>Eurotiomycetes</taxon>
        <taxon>Eurotiomycetidae</taxon>
        <taxon>Eurotiales</taxon>
        <taxon>Aspergillaceae</taxon>
        <taxon>Penicillium</taxon>
    </lineage>
</organism>
<dbReference type="AlphaFoldDB" id="A0A9W9ETP1"/>
<feature type="compositionally biased region" description="Polar residues" evidence="1">
    <location>
        <begin position="58"/>
        <end position="73"/>
    </location>
</feature>
<accession>A0A9W9ETP1</accession>
<gene>
    <name evidence="2" type="ORF">N7456_011389</name>
</gene>
<reference evidence="2" key="1">
    <citation type="submission" date="2022-11" db="EMBL/GenBank/DDBJ databases">
        <authorList>
            <person name="Petersen C."/>
        </authorList>
    </citation>
    <scope>NUCLEOTIDE SEQUENCE</scope>
    <source>
        <strain evidence="2">IBT 30069</strain>
    </source>
</reference>
<keyword evidence="3" id="KW-1185">Reference proteome</keyword>